<evidence type="ECO:0000313" key="3">
    <source>
        <dbReference type="Proteomes" id="UP000632535"/>
    </source>
</evidence>
<evidence type="ECO:0000259" key="1">
    <source>
        <dbReference type="Pfam" id="PF13471"/>
    </source>
</evidence>
<gene>
    <name evidence="2" type="ORF">GCM10007368_26650</name>
</gene>
<protein>
    <recommendedName>
        <fullName evidence="1">Microcin J25-processing protein McjB C-terminal domain-containing protein</fullName>
    </recommendedName>
</protein>
<reference evidence="3" key="1">
    <citation type="journal article" date="2019" name="Int. J. Syst. Evol. Microbiol.">
        <title>The Global Catalogue of Microorganisms (GCM) 10K type strain sequencing project: providing services to taxonomists for standard genome sequencing and annotation.</title>
        <authorList>
            <consortium name="The Broad Institute Genomics Platform"/>
            <consortium name="The Broad Institute Genome Sequencing Center for Infectious Disease"/>
            <person name="Wu L."/>
            <person name="Ma J."/>
        </authorList>
    </citation>
    <scope>NUCLEOTIDE SEQUENCE [LARGE SCALE GENOMIC DNA]</scope>
    <source>
        <strain evidence="3">CCM 8653</strain>
    </source>
</reference>
<dbReference type="RefSeq" id="WP_188524212.1">
    <property type="nucleotide sequence ID" value="NZ_BMDG01000009.1"/>
</dbReference>
<dbReference type="InterPro" id="IPR032708">
    <property type="entry name" value="McjB_C"/>
</dbReference>
<keyword evidence="3" id="KW-1185">Reference proteome</keyword>
<accession>A0ABQ2BAN4</accession>
<dbReference type="EMBL" id="BMDG01000009">
    <property type="protein sequence ID" value="GGI09534.1"/>
    <property type="molecule type" value="Genomic_DNA"/>
</dbReference>
<dbReference type="Proteomes" id="UP000632535">
    <property type="component" value="Unassembled WGS sequence"/>
</dbReference>
<organism evidence="2 3">
    <name type="scientific">Isoptericola cucumis</name>
    <dbReference type="NCBI Taxonomy" id="1776856"/>
    <lineage>
        <taxon>Bacteria</taxon>
        <taxon>Bacillati</taxon>
        <taxon>Actinomycetota</taxon>
        <taxon>Actinomycetes</taxon>
        <taxon>Micrococcales</taxon>
        <taxon>Promicromonosporaceae</taxon>
        <taxon>Isoptericola</taxon>
    </lineage>
</organism>
<dbReference type="Pfam" id="PF13471">
    <property type="entry name" value="Transglut_core3"/>
    <property type="match status" value="1"/>
</dbReference>
<sequence length="146" mass="15774">MTAAGAFRRLGAVPLAVWFLASALVLEARLRRWDLARVAQHYGLGLLSTPGESLGDLDLAGLGAREVRELRVLRRVLRLPGVNGTCLRSTVLAGRVLRARHPALVLGVAKTGGVVRAHAWLRIGRHDLDLDRGTGFRPLVVDHQGA</sequence>
<name>A0ABQ2BAN4_9MICO</name>
<comment type="caution">
    <text evidence="2">The sequence shown here is derived from an EMBL/GenBank/DDBJ whole genome shotgun (WGS) entry which is preliminary data.</text>
</comment>
<feature type="domain" description="Microcin J25-processing protein McjB C-terminal" evidence="1">
    <location>
        <begin position="69"/>
        <end position="138"/>
    </location>
</feature>
<proteinExistence type="predicted"/>
<evidence type="ECO:0000313" key="2">
    <source>
        <dbReference type="EMBL" id="GGI09534.1"/>
    </source>
</evidence>